<accession>A0AAE0T3Q2</accession>
<feature type="compositionally biased region" description="Polar residues" evidence="1">
    <location>
        <begin position="109"/>
        <end position="129"/>
    </location>
</feature>
<evidence type="ECO:0000313" key="4">
    <source>
        <dbReference type="Proteomes" id="UP001195483"/>
    </source>
</evidence>
<organism evidence="3 4">
    <name type="scientific">Potamilus streckersoni</name>
    <dbReference type="NCBI Taxonomy" id="2493646"/>
    <lineage>
        <taxon>Eukaryota</taxon>
        <taxon>Metazoa</taxon>
        <taxon>Spiralia</taxon>
        <taxon>Lophotrochozoa</taxon>
        <taxon>Mollusca</taxon>
        <taxon>Bivalvia</taxon>
        <taxon>Autobranchia</taxon>
        <taxon>Heteroconchia</taxon>
        <taxon>Palaeoheterodonta</taxon>
        <taxon>Unionida</taxon>
        <taxon>Unionoidea</taxon>
        <taxon>Unionidae</taxon>
        <taxon>Ambleminae</taxon>
        <taxon>Lampsilini</taxon>
        <taxon>Potamilus</taxon>
    </lineage>
</organism>
<keyword evidence="2" id="KW-0472">Membrane</keyword>
<proteinExistence type="predicted"/>
<comment type="caution">
    <text evidence="3">The sequence shown here is derived from an EMBL/GenBank/DDBJ whole genome shotgun (WGS) entry which is preliminary data.</text>
</comment>
<reference evidence="3" key="1">
    <citation type="journal article" date="2021" name="Genome Biol. Evol.">
        <title>A High-Quality Reference Genome for a Parasitic Bivalve with Doubly Uniparental Inheritance (Bivalvia: Unionida).</title>
        <authorList>
            <person name="Smith C.H."/>
        </authorList>
    </citation>
    <scope>NUCLEOTIDE SEQUENCE</scope>
    <source>
        <strain evidence="3">CHS0354</strain>
    </source>
</reference>
<dbReference type="Proteomes" id="UP001195483">
    <property type="component" value="Unassembled WGS sequence"/>
</dbReference>
<gene>
    <name evidence="3" type="ORF">CHS0354_039345</name>
</gene>
<name>A0AAE0T3Q2_9BIVA</name>
<protein>
    <recommendedName>
        <fullName evidence="5">Chitin-binding type-2 domain-containing protein</fullName>
    </recommendedName>
</protein>
<keyword evidence="2" id="KW-0812">Transmembrane</keyword>
<keyword evidence="4" id="KW-1185">Reference proteome</keyword>
<evidence type="ECO:0000256" key="1">
    <source>
        <dbReference type="SAM" id="MobiDB-lite"/>
    </source>
</evidence>
<reference evidence="3" key="2">
    <citation type="journal article" date="2021" name="Genome Biol. Evol.">
        <title>Developing a high-quality reference genome for a parasitic bivalve with doubly uniparental inheritance (Bivalvia: Unionida).</title>
        <authorList>
            <person name="Smith C.H."/>
        </authorList>
    </citation>
    <scope>NUCLEOTIDE SEQUENCE</scope>
    <source>
        <strain evidence="3">CHS0354</strain>
        <tissue evidence="3">Mantle</tissue>
    </source>
</reference>
<dbReference type="EMBL" id="JAEAOA010002305">
    <property type="protein sequence ID" value="KAK3602928.1"/>
    <property type="molecule type" value="Genomic_DNA"/>
</dbReference>
<reference evidence="3" key="3">
    <citation type="submission" date="2023-05" db="EMBL/GenBank/DDBJ databases">
        <authorList>
            <person name="Smith C.H."/>
        </authorList>
    </citation>
    <scope>NUCLEOTIDE SEQUENCE</scope>
    <source>
        <strain evidence="3">CHS0354</strain>
        <tissue evidence="3">Mantle</tissue>
    </source>
</reference>
<feature type="transmembrane region" description="Helical" evidence="2">
    <location>
        <begin position="139"/>
        <end position="163"/>
    </location>
</feature>
<evidence type="ECO:0000256" key="2">
    <source>
        <dbReference type="SAM" id="Phobius"/>
    </source>
</evidence>
<dbReference type="AlphaFoldDB" id="A0AAE0T3Q2"/>
<evidence type="ECO:0000313" key="3">
    <source>
        <dbReference type="EMBL" id="KAK3602928.1"/>
    </source>
</evidence>
<evidence type="ECO:0008006" key="5">
    <source>
        <dbReference type="Google" id="ProtNLM"/>
    </source>
</evidence>
<sequence>MTIRGLIDACQPGHSLQSMGLDPCSCSMYYNISGLENKLICPTGKLFDHTRNKCRRAEEVKSHNICNPSDPLIRCNISSKYFIQIAYFCEGHIDADVFPVRTGYGETQTFPNVSQSTGTNTMGTQTSDFPHNRKEATNIMLLLMAMLSGAVIMLMLLLLVQIFRRFVKQRRSRPSCSANSSDEAPNAYVTVIYNDIEDDGESRCDSRQRLNSTELTLTMRSNDSQGNYYCCPDELIREEGAVGKTVPEGTLNYITTVSETKDGSVSNYQSQTCNARSEYSYADDTISFDHIRTESTYSYAYPFRRLNEIPV</sequence>
<feature type="region of interest" description="Disordered" evidence="1">
    <location>
        <begin position="109"/>
        <end position="130"/>
    </location>
</feature>
<keyword evidence="2" id="KW-1133">Transmembrane helix</keyword>